<reference evidence="1 2" key="1">
    <citation type="journal article" date="2019" name="Sci. Rep.">
        <title>Orb-weaving spider Araneus ventricosus genome elucidates the spidroin gene catalogue.</title>
        <authorList>
            <person name="Kono N."/>
            <person name="Nakamura H."/>
            <person name="Ohtoshi R."/>
            <person name="Moran D.A.P."/>
            <person name="Shinohara A."/>
            <person name="Yoshida Y."/>
            <person name="Fujiwara M."/>
            <person name="Mori M."/>
            <person name="Tomita M."/>
            <person name="Arakawa K."/>
        </authorList>
    </citation>
    <scope>NUCLEOTIDE SEQUENCE [LARGE SCALE GENOMIC DNA]</scope>
</reference>
<evidence type="ECO:0000313" key="2">
    <source>
        <dbReference type="Proteomes" id="UP000499080"/>
    </source>
</evidence>
<evidence type="ECO:0000313" key="1">
    <source>
        <dbReference type="EMBL" id="GBM22796.1"/>
    </source>
</evidence>
<organism evidence="1 2">
    <name type="scientific">Araneus ventricosus</name>
    <name type="common">Orbweaver spider</name>
    <name type="synonym">Epeira ventricosa</name>
    <dbReference type="NCBI Taxonomy" id="182803"/>
    <lineage>
        <taxon>Eukaryota</taxon>
        <taxon>Metazoa</taxon>
        <taxon>Ecdysozoa</taxon>
        <taxon>Arthropoda</taxon>
        <taxon>Chelicerata</taxon>
        <taxon>Arachnida</taxon>
        <taxon>Araneae</taxon>
        <taxon>Araneomorphae</taxon>
        <taxon>Entelegynae</taxon>
        <taxon>Araneoidea</taxon>
        <taxon>Araneidae</taxon>
        <taxon>Araneus</taxon>
    </lineage>
</organism>
<dbReference type="EMBL" id="BGPR01000487">
    <property type="protein sequence ID" value="GBM22796.1"/>
    <property type="molecule type" value="Genomic_DNA"/>
</dbReference>
<sequence length="195" mass="22576">MLFKFLLNDIIDVNGINLDVNDTLRNHLQCHCWRRWYPYATLIHRETESESMDALAERLEKSMDCHDPVIIIRCFHLGELMSAWINTGYTVRDIASVLSLSSLILSSFQKGRIPQALAATGFGLQLIHGYFWRFDRLSEYAIQPRKKLPEQESFKEINEVVLVRKPCTGNYLLRAAVTLCSIGVCGYFFYKDYVD</sequence>
<gene>
    <name evidence="1" type="ORF">AVEN_226469_1</name>
</gene>
<dbReference type="Proteomes" id="UP000499080">
    <property type="component" value="Unassembled WGS sequence"/>
</dbReference>
<dbReference type="GO" id="GO:0007005">
    <property type="term" value="P:mitochondrion organization"/>
    <property type="evidence" value="ECO:0007669"/>
    <property type="project" value="InterPro"/>
</dbReference>
<protein>
    <submittedName>
        <fullName evidence="1">Uncharacterized protein</fullName>
    </submittedName>
</protein>
<dbReference type="OrthoDB" id="6429159at2759"/>
<dbReference type="Pfam" id="PF14972">
    <property type="entry name" value="Mito_morph_reg"/>
    <property type="match status" value="1"/>
</dbReference>
<proteinExistence type="predicted"/>
<dbReference type="InterPro" id="IPR026120">
    <property type="entry name" value="TMEM11"/>
</dbReference>
<keyword evidence="2" id="KW-1185">Reference proteome</keyword>
<comment type="caution">
    <text evidence="1">The sequence shown here is derived from an EMBL/GenBank/DDBJ whole genome shotgun (WGS) entry which is preliminary data.</text>
</comment>
<dbReference type="AlphaFoldDB" id="A0A4Y2E389"/>
<accession>A0A4Y2E389</accession>
<name>A0A4Y2E389_ARAVE</name>
<dbReference type="GO" id="GO:0005743">
    <property type="term" value="C:mitochondrial inner membrane"/>
    <property type="evidence" value="ECO:0007669"/>
    <property type="project" value="InterPro"/>
</dbReference>